<organism evidence="4">
    <name type="scientific">Chlorella variabilis</name>
    <name type="common">Green alga</name>
    <dbReference type="NCBI Taxonomy" id="554065"/>
    <lineage>
        <taxon>Eukaryota</taxon>
        <taxon>Viridiplantae</taxon>
        <taxon>Chlorophyta</taxon>
        <taxon>core chlorophytes</taxon>
        <taxon>Trebouxiophyceae</taxon>
        <taxon>Chlorellales</taxon>
        <taxon>Chlorellaceae</taxon>
        <taxon>Chlorella clade</taxon>
        <taxon>Chlorella</taxon>
    </lineage>
</organism>
<feature type="domain" description="Calponin-homology (CH)" evidence="2">
    <location>
        <begin position="8"/>
        <end position="113"/>
    </location>
</feature>
<evidence type="ECO:0000313" key="3">
    <source>
        <dbReference type="EMBL" id="EFN53489.1"/>
    </source>
</evidence>
<dbReference type="GO" id="GO:0008017">
    <property type="term" value="F:microtubule binding"/>
    <property type="evidence" value="ECO:0007669"/>
    <property type="project" value="TreeGrafter"/>
</dbReference>
<dbReference type="Pfam" id="PF06294">
    <property type="entry name" value="CH_2"/>
    <property type="match status" value="1"/>
</dbReference>
<dbReference type="OMA" id="MEYYDTR"/>
<dbReference type="Gene3D" id="1.10.418.10">
    <property type="entry name" value="Calponin-like domain"/>
    <property type="match status" value="1"/>
</dbReference>
<dbReference type="InterPro" id="IPR052111">
    <property type="entry name" value="Spermatogenesis_Ciliary_MAP"/>
</dbReference>
<evidence type="ECO:0000256" key="1">
    <source>
        <dbReference type="SAM" id="Coils"/>
    </source>
</evidence>
<evidence type="ECO:0000259" key="2">
    <source>
        <dbReference type="PROSITE" id="PS50021"/>
    </source>
</evidence>
<dbReference type="STRING" id="554065.E1ZL26"/>
<sequence length="189" mass="20822">MALPDCTEEELQALYEWVDSVPLSRPKKSITRDFADGVLMAELVHYFFPKLVEVHNYSPAHNSVQKMYNWTTLNQKVFRRMGFALAREHCEAVANAEAGAVERVLKLLLAAGALGHPAAAAAFPTLDQALHASLADKEQQLEELRETNQILETKISKLEQLVRLKDAKVQALLARLAAAEAPPAAPPAT</sequence>
<dbReference type="FunFam" id="1.10.418.10:FF:000059">
    <property type="entry name" value="RIKEN cDNA 6430531B16 gene"/>
    <property type="match status" value="1"/>
</dbReference>
<keyword evidence="1" id="KW-0175">Coiled coil</keyword>
<dbReference type="PANTHER" id="PTHR12509">
    <property type="entry name" value="SPERMATOGENESIS-ASSOCIATED 4-RELATED"/>
    <property type="match status" value="1"/>
</dbReference>
<dbReference type="PANTHER" id="PTHR12509:SF9">
    <property type="entry name" value="SPERM FLAGELLAR PROTEIN 1 ISOFORM X1"/>
    <property type="match status" value="1"/>
</dbReference>
<dbReference type="InterPro" id="IPR001715">
    <property type="entry name" value="CH_dom"/>
</dbReference>
<dbReference type="eggNOG" id="ENOG502S497">
    <property type="taxonomic scope" value="Eukaryota"/>
</dbReference>
<dbReference type="GO" id="GO:0005930">
    <property type="term" value="C:axoneme"/>
    <property type="evidence" value="ECO:0007669"/>
    <property type="project" value="TreeGrafter"/>
</dbReference>
<dbReference type="RefSeq" id="XP_005845591.1">
    <property type="nucleotide sequence ID" value="XM_005845529.1"/>
</dbReference>
<dbReference type="GO" id="GO:0051493">
    <property type="term" value="P:regulation of cytoskeleton organization"/>
    <property type="evidence" value="ECO:0007669"/>
    <property type="project" value="TreeGrafter"/>
</dbReference>
<dbReference type="InterPro" id="IPR010441">
    <property type="entry name" value="CH_2"/>
</dbReference>
<dbReference type="SUPFAM" id="SSF47576">
    <property type="entry name" value="Calponin-homology domain, CH-domain"/>
    <property type="match status" value="1"/>
</dbReference>
<dbReference type="AlphaFoldDB" id="E1ZL26"/>
<dbReference type="Proteomes" id="UP000008141">
    <property type="component" value="Unassembled WGS sequence"/>
</dbReference>
<dbReference type="InParanoid" id="E1ZL26"/>
<dbReference type="InterPro" id="IPR036872">
    <property type="entry name" value="CH_dom_sf"/>
</dbReference>
<feature type="coiled-coil region" evidence="1">
    <location>
        <begin position="127"/>
        <end position="161"/>
    </location>
</feature>
<accession>E1ZL26</accession>
<dbReference type="OrthoDB" id="193300at2759"/>
<gene>
    <name evidence="3" type="ORF">CHLNCDRAFT_49012</name>
</gene>
<dbReference type="GeneID" id="17352942"/>
<dbReference type="PROSITE" id="PS50021">
    <property type="entry name" value="CH"/>
    <property type="match status" value="1"/>
</dbReference>
<name>E1ZL26_CHLVA</name>
<dbReference type="KEGG" id="cvr:CHLNCDRAFT_49012"/>
<keyword evidence="4" id="KW-1185">Reference proteome</keyword>
<proteinExistence type="predicted"/>
<protein>
    <recommendedName>
        <fullName evidence="2">Calponin-homology (CH) domain-containing protein</fullName>
    </recommendedName>
</protein>
<evidence type="ECO:0000313" key="4">
    <source>
        <dbReference type="Proteomes" id="UP000008141"/>
    </source>
</evidence>
<reference evidence="3 4" key="1">
    <citation type="journal article" date="2010" name="Plant Cell">
        <title>The Chlorella variabilis NC64A genome reveals adaptation to photosymbiosis, coevolution with viruses, and cryptic sex.</title>
        <authorList>
            <person name="Blanc G."/>
            <person name="Duncan G."/>
            <person name="Agarkova I."/>
            <person name="Borodovsky M."/>
            <person name="Gurnon J."/>
            <person name="Kuo A."/>
            <person name="Lindquist E."/>
            <person name="Lucas S."/>
            <person name="Pangilinan J."/>
            <person name="Polle J."/>
            <person name="Salamov A."/>
            <person name="Terry A."/>
            <person name="Yamada T."/>
            <person name="Dunigan D.D."/>
            <person name="Grigoriev I.V."/>
            <person name="Claverie J.M."/>
            <person name="Van Etten J.L."/>
        </authorList>
    </citation>
    <scope>NUCLEOTIDE SEQUENCE [LARGE SCALE GENOMIC DNA]</scope>
    <source>
        <strain evidence="3 4">NC64A</strain>
    </source>
</reference>
<dbReference type="EMBL" id="GL433851">
    <property type="protein sequence ID" value="EFN53489.1"/>
    <property type="molecule type" value="Genomic_DNA"/>
</dbReference>